<dbReference type="OrthoDB" id="7696577at2759"/>
<reference evidence="1 2" key="1">
    <citation type="submission" date="2015-07" db="EMBL/GenBank/DDBJ databases">
        <title>The genome of Melipona quadrifasciata.</title>
        <authorList>
            <person name="Pan H."/>
            <person name="Kapheim K."/>
        </authorList>
    </citation>
    <scope>NUCLEOTIDE SEQUENCE [LARGE SCALE GENOMIC DNA]</scope>
    <source>
        <strain evidence="1">0111107301</strain>
        <tissue evidence="1">Whole body</tissue>
    </source>
</reference>
<dbReference type="EMBL" id="KQ435774">
    <property type="protein sequence ID" value="KOX75117.1"/>
    <property type="molecule type" value="Genomic_DNA"/>
</dbReference>
<sequence length="439" mass="51450">MEQYAVKAGIFCRIYVEPSLMPIILDVILPKNESRDIVYIFPAYYIIDDRKYRTLISVHMACVCFSSFYVFSGCDASYMFIVQHACGQLAVTGHDASWYNANKRTQLLFVLVIRSCLNPPTLSAGGLFTMNLESFFKGKAFEHLQTGKQELCSGIFITVHNGSGRYETRSSRLYRLLHPEINLRNCKMFVTISGVQWDHLVISIIYLRFRNIISHHRNPEFNFKQVNSMQDFISTSSIPKNNNDTKIIRPMVSKYKIARDEHTIQYVITTNVHVKAKKEKWSAIISNETWKNALRNKKQLSLMIDLFKLFLLKKKTISHHGYILWKTKEERSRSSPEKVRILCIHQEGQILKKIDFQSKARFRDKFSEEGDNSYEVSRFYYQLFFKWASSPICFSVNTAWRLENLNFPELRNLKARIILRVISPLNVHDLKDQPKYFLR</sequence>
<dbReference type="AlphaFoldDB" id="A0A0M9A189"/>
<dbReference type="STRING" id="166423.A0A0M9A189"/>
<keyword evidence="2" id="KW-1185">Reference proteome</keyword>
<evidence type="ECO:0000313" key="2">
    <source>
        <dbReference type="Proteomes" id="UP000053105"/>
    </source>
</evidence>
<organism evidence="1 2">
    <name type="scientific">Melipona quadrifasciata</name>
    <dbReference type="NCBI Taxonomy" id="166423"/>
    <lineage>
        <taxon>Eukaryota</taxon>
        <taxon>Metazoa</taxon>
        <taxon>Ecdysozoa</taxon>
        <taxon>Arthropoda</taxon>
        <taxon>Hexapoda</taxon>
        <taxon>Insecta</taxon>
        <taxon>Pterygota</taxon>
        <taxon>Neoptera</taxon>
        <taxon>Endopterygota</taxon>
        <taxon>Hymenoptera</taxon>
        <taxon>Apocrita</taxon>
        <taxon>Aculeata</taxon>
        <taxon>Apoidea</taxon>
        <taxon>Anthophila</taxon>
        <taxon>Apidae</taxon>
        <taxon>Melipona</taxon>
    </lineage>
</organism>
<protein>
    <submittedName>
        <fullName evidence="1">Uncharacterized protein</fullName>
    </submittedName>
</protein>
<name>A0A0M9A189_9HYME</name>
<dbReference type="Proteomes" id="UP000053105">
    <property type="component" value="Unassembled WGS sequence"/>
</dbReference>
<gene>
    <name evidence="1" type="ORF">WN51_13424</name>
</gene>
<proteinExistence type="predicted"/>
<evidence type="ECO:0000313" key="1">
    <source>
        <dbReference type="EMBL" id="KOX75117.1"/>
    </source>
</evidence>
<accession>A0A0M9A189</accession>